<dbReference type="AlphaFoldDB" id="A0A7W3PL74"/>
<dbReference type="Proteomes" id="UP000526083">
    <property type="component" value="Unassembled WGS sequence"/>
</dbReference>
<keyword evidence="1" id="KW-0472">Membrane</keyword>
<keyword evidence="1" id="KW-0812">Transmembrane</keyword>
<name>A0A7W3PL74_9MICO</name>
<dbReference type="EMBL" id="JACGWY010000001">
    <property type="protein sequence ID" value="MBA8815579.1"/>
    <property type="molecule type" value="Genomic_DNA"/>
</dbReference>
<sequence length="150" mass="16445">MSPQQGVRLEAAMEHVVDMLLEIMSWVGIGTGILVSIAAVILHLADGHWVPIRAYVDRDVDTDSDTDSDETVARWFDDTGKVGRVVLRPEHIERVDGDMIDIYCRRGSLSRYRVTPGWPLARATGLFGAGLLALGIVAVAVSFILLFVRG</sequence>
<gene>
    <name evidence="2" type="ORF">FHX48_000631</name>
</gene>
<evidence type="ECO:0000313" key="3">
    <source>
        <dbReference type="Proteomes" id="UP000526083"/>
    </source>
</evidence>
<dbReference type="RefSeq" id="WP_167048516.1">
    <property type="nucleotide sequence ID" value="NZ_JAAOZB010000002.1"/>
</dbReference>
<comment type="caution">
    <text evidence="2">The sequence shown here is derived from an EMBL/GenBank/DDBJ whole genome shotgun (WGS) entry which is preliminary data.</text>
</comment>
<keyword evidence="3" id="KW-1185">Reference proteome</keyword>
<feature type="transmembrane region" description="Helical" evidence="1">
    <location>
        <begin position="126"/>
        <end position="148"/>
    </location>
</feature>
<proteinExistence type="predicted"/>
<keyword evidence="1" id="KW-1133">Transmembrane helix</keyword>
<feature type="transmembrane region" description="Helical" evidence="1">
    <location>
        <begin position="20"/>
        <end position="45"/>
    </location>
</feature>
<accession>A0A7W3PL74</accession>
<evidence type="ECO:0000256" key="1">
    <source>
        <dbReference type="SAM" id="Phobius"/>
    </source>
</evidence>
<evidence type="ECO:0008006" key="4">
    <source>
        <dbReference type="Google" id="ProtNLM"/>
    </source>
</evidence>
<reference evidence="2 3" key="1">
    <citation type="submission" date="2020-07" db="EMBL/GenBank/DDBJ databases">
        <title>Sequencing the genomes of 1000 actinobacteria strains.</title>
        <authorList>
            <person name="Klenk H.-P."/>
        </authorList>
    </citation>
    <scope>NUCLEOTIDE SEQUENCE [LARGE SCALE GENOMIC DNA]</scope>
    <source>
        <strain evidence="2 3">DSM 27576</strain>
    </source>
</reference>
<organism evidence="2 3">
    <name type="scientific">Microbacterium halimionae</name>
    <dbReference type="NCBI Taxonomy" id="1526413"/>
    <lineage>
        <taxon>Bacteria</taxon>
        <taxon>Bacillati</taxon>
        <taxon>Actinomycetota</taxon>
        <taxon>Actinomycetes</taxon>
        <taxon>Micrococcales</taxon>
        <taxon>Microbacteriaceae</taxon>
        <taxon>Microbacterium</taxon>
    </lineage>
</organism>
<evidence type="ECO:0000313" key="2">
    <source>
        <dbReference type="EMBL" id="MBA8815579.1"/>
    </source>
</evidence>
<protein>
    <recommendedName>
        <fullName evidence="4">Sortase</fullName>
    </recommendedName>
</protein>